<dbReference type="Proteomes" id="UP001651158">
    <property type="component" value="Unassembled WGS sequence"/>
</dbReference>
<gene>
    <name evidence="1" type="ORF">TcWFU_001973</name>
</gene>
<protein>
    <submittedName>
        <fullName evidence="1">Uncharacterized protein</fullName>
    </submittedName>
</protein>
<name>A0ABR4Q9G1_9CEST</name>
<proteinExistence type="predicted"/>
<evidence type="ECO:0000313" key="2">
    <source>
        <dbReference type="Proteomes" id="UP001651158"/>
    </source>
</evidence>
<dbReference type="EMBL" id="JAKROA010000006">
    <property type="protein sequence ID" value="KAL5106075.1"/>
    <property type="molecule type" value="Genomic_DNA"/>
</dbReference>
<evidence type="ECO:0000313" key="1">
    <source>
        <dbReference type="EMBL" id="KAL5106075.1"/>
    </source>
</evidence>
<organism evidence="1 2">
    <name type="scientific">Taenia crassiceps</name>
    <dbReference type="NCBI Taxonomy" id="6207"/>
    <lineage>
        <taxon>Eukaryota</taxon>
        <taxon>Metazoa</taxon>
        <taxon>Spiralia</taxon>
        <taxon>Lophotrochozoa</taxon>
        <taxon>Platyhelminthes</taxon>
        <taxon>Cestoda</taxon>
        <taxon>Eucestoda</taxon>
        <taxon>Cyclophyllidea</taxon>
        <taxon>Taeniidae</taxon>
        <taxon>Taenia</taxon>
    </lineage>
</organism>
<sequence length="83" mass="9555">MTSNIDREELILRCILGCAILRAVTAQGVRQKWSRCENLNFFIGLWTADPRVFKPFAETLSLLLHKNQNAEAYIAYENLQTLI</sequence>
<reference evidence="1 2" key="1">
    <citation type="journal article" date="2022" name="Front. Cell. Infect. Microbiol.">
        <title>The Genomes of Two Strains of Taenia crassiceps the Animal Model for the Study of Human Cysticercosis.</title>
        <authorList>
            <person name="Bobes R.J."/>
            <person name="Estrada K."/>
            <person name="Rios-Valencia D.G."/>
            <person name="Calderon-Gallegos A."/>
            <person name="de la Torre P."/>
            <person name="Carrero J.C."/>
            <person name="Sanchez-Flores A."/>
            <person name="Laclette J.P."/>
        </authorList>
    </citation>
    <scope>NUCLEOTIDE SEQUENCE [LARGE SCALE GENOMIC DNA]</scope>
    <source>
        <strain evidence="1">WFUcys</strain>
    </source>
</reference>
<accession>A0ABR4Q9G1</accession>
<keyword evidence="2" id="KW-1185">Reference proteome</keyword>
<comment type="caution">
    <text evidence="1">The sequence shown here is derived from an EMBL/GenBank/DDBJ whole genome shotgun (WGS) entry which is preliminary data.</text>
</comment>